<dbReference type="PIRSF" id="PIRSF006181">
    <property type="entry name" value="EbsC_YbaK"/>
    <property type="match status" value="1"/>
</dbReference>
<evidence type="ECO:0000313" key="7">
    <source>
        <dbReference type="Proteomes" id="UP000247612"/>
    </source>
</evidence>
<dbReference type="NCBIfam" id="TIGR00011">
    <property type="entry name" value="YbaK_EbsC"/>
    <property type="match status" value="1"/>
</dbReference>
<evidence type="ECO:0000256" key="4">
    <source>
        <dbReference type="PIRNR" id="PIRNR006181"/>
    </source>
</evidence>
<dbReference type="Proteomes" id="UP000247612">
    <property type="component" value="Unassembled WGS sequence"/>
</dbReference>
<dbReference type="Gene3D" id="3.90.960.10">
    <property type="entry name" value="YbaK/aminoacyl-tRNA synthetase-associated domain"/>
    <property type="match status" value="1"/>
</dbReference>
<gene>
    <name evidence="6" type="ORF">DES51_110107</name>
</gene>
<dbReference type="PANTHER" id="PTHR30411:SF0">
    <property type="entry name" value="CYS-TRNA(PRO)_CYS-TRNA(CYS) DEACYLASE YBAK"/>
    <property type="match status" value="1"/>
</dbReference>
<protein>
    <recommendedName>
        <fullName evidence="4">Cys-tRNA(Pro)/Cys-tRNA(Cys) deacylase</fullName>
        <ecNumber evidence="4">4.2.-.-</ecNumber>
    </recommendedName>
</protein>
<organism evidence="6 7">
    <name type="scientific">Dielma fastidiosa</name>
    <dbReference type="NCBI Taxonomy" id="1034346"/>
    <lineage>
        <taxon>Bacteria</taxon>
        <taxon>Bacillati</taxon>
        <taxon>Bacillota</taxon>
        <taxon>Erysipelotrichia</taxon>
        <taxon>Erysipelotrichales</taxon>
        <taxon>Erysipelotrichaceae</taxon>
        <taxon>Dielma</taxon>
    </lineage>
</organism>
<dbReference type="SUPFAM" id="SSF55826">
    <property type="entry name" value="YbaK/ProRS associated domain"/>
    <property type="match status" value="1"/>
</dbReference>
<proteinExistence type="inferred from homology"/>
<dbReference type="InterPro" id="IPR036754">
    <property type="entry name" value="YbaK/aa-tRNA-synt-asso_dom_sf"/>
</dbReference>
<dbReference type="EMBL" id="QJKH01000010">
    <property type="protein sequence ID" value="PXX77557.1"/>
    <property type="molecule type" value="Genomic_DNA"/>
</dbReference>
<keyword evidence="2 4" id="KW-0648">Protein biosynthesis</keyword>
<keyword evidence="3 4" id="KW-0456">Lyase</keyword>
<reference evidence="6 7" key="1">
    <citation type="submission" date="2018-05" db="EMBL/GenBank/DDBJ databases">
        <title>Genomic Encyclopedia of Type Strains, Phase IV (KMG-IV): sequencing the most valuable type-strain genomes for metagenomic binning, comparative biology and taxonomic classification.</title>
        <authorList>
            <person name="Goeker M."/>
        </authorList>
    </citation>
    <scope>NUCLEOTIDE SEQUENCE [LARGE SCALE GENOMIC DNA]</scope>
    <source>
        <strain evidence="6 7">JC118</strain>
    </source>
</reference>
<dbReference type="OrthoDB" id="9809296at2"/>
<dbReference type="GO" id="GO:0006412">
    <property type="term" value="P:translation"/>
    <property type="evidence" value="ECO:0007669"/>
    <property type="project" value="UniProtKB-KW"/>
</dbReference>
<keyword evidence="7" id="KW-1185">Reference proteome</keyword>
<comment type="similarity">
    <text evidence="1 4">Belongs to the prolyl-tRNA editing family. YbaK/EbsC subfamily.</text>
</comment>
<dbReference type="PANTHER" id="PTHR30411">
    <property type="entry name" value="CYTOPLASMIC PROTEIN"/>
    <property type="match status" value="1"/>
</dbReference>
<comment type="caution">
    <text evidence="6">The sequence shown here is derived from an EMBL/GenBank/DDBJ whole genome shotgun (WGS) entry which is preliminary data.</text>
</comment>
<evidence type="ECO:0000313" key="6">
    <source>
        <dbReference type="EMBL" id="PXX77557.1"/>
    </source>
</evidence>
<dbReference type="EC" id="4.2.-.-" evidence="4"/>
<name>A0A318L7A1_9FIRM</name>
<dbReference type="STRING" id="1034346.GCA_000313565_01385"/>
<dbReference type="InterPro" id="IPR007214">
    <property type="entry name" value="YbaK/aa-tRNA-synth-assoc-dom"/>
</dbReference>
<dbReference type="GO" id="GO:0002161">
    <property type="term" value="F:aminoacyl-tRNA deacylase activity"/>
    <property type="evidence" value="ECO:0007669"/>
    <property type="project" value="InterPro"/>
</dbReference>
<evidence type="ECO:0000256" key="2">
    <source>
        <dbReference type="ARBA" id="ARBA00022917"/>
    </source>
</evidence>
<evidence type="ECO:0000259" key="5">
    <source>
        <dbReference type="Pfam" id="PF04073"/>
    </source>
</evidence>
<dbReference type="InterPro" id="IPR004369">
    <property type="entry name" value="Prolyl-tRNA_editing_YbaK/EbsC"/>
</dbReference>
<feature type="domain" description="YbaK/aminoacyl-tRNA synthetase-associated" evidence="5">
    <location>
        <begin position="36"/>
        <end position="147"/>
    </location>
</feature>
<dbReference type="GO" id="GO:0016829">
    <property type="term" value="F:lyase activity"/>
    <property type="evidence" value="ECO:0007669"/>
    <property type="project" value="UniProtKB-KW"/>
</dbReference>
<dbReference type="RefSeq" id="WP_022937692.1">
    <property type="nucleotide sequence ID" value="NZ_CABKRQ010000003.1"/>
</dbReference>
<evidence type="ECO:0000256" key="3">
    <source>
        <dbReference type="ARBA" id="ARBA00023239"/>
    </source>
</evidence>
<dbReference type="AlphaFoldDB" id="A0A318L7A1"/>
<sequence>MKLEKTNAMRILDKAKISYQTYTYDADDGAIDGVSVAKKCSQAPQKVFKTLLTRGSSKNYFVFVIPVEHELDLKKCAKAVNEKSVDMIPVSEINKVSGYIRGGCSPIGMKKLYKTVLHESCQTLDTIIFSGGKIGFQIEMNPHELIQLIHAETADLVKA</sequence>
<dbReference type="Pfam" id="PF04073">
    <property type="entry name" value="tRNA_edit"/>
    <property type="match status" value="1"/>
</dbReference>
<evidence type="ECO:0000256" key="1">
    <source>
        <dbReference type="ARBA" id="ARBA00009798"/>
    </source>
</evidence>
<dbReference type="CDD" id="cd00002">
    <property type="entry name" value="YbaK_deacylase"/>
    <property type="match status" value="1"/>
</dbReference>
<accession>A0A318L7A1</accession>